<sequence length="115" mass="12682">MSYLPSSILSFRSMDLWYTAINECDSGLNDQDIRIPAAWASEGEGKACTTCPTFASMYTCFPTTSGEMRLCTRCEHVEVKMTAMGSGFGAMRSHGSEGLGFMISVKGWQRWRAAL</sequence>
<evidence type="ECO:0000313" key="1">
    <source>
        <dbReference type="EMBL" id="TEB39867.1"/>
    </source>
</evidence>
<organism evidence="1 2">
    <name type="scientific">Coprinellus micaceus</name>
    <name type="common">Glistening ink-cap mushroom</name>
    <name type="synonym">Coprinus micaceus</name>
    <dbReference type="NCBI Taxonomy" id="71717"/>
    <lineage>
        <taxon>Eukaryota</taxon>
        <taxon>Fungi</taxon>
        <taxon>Dikarya</taxon>
        <taxon>Basidiomycota</taxon>
        <taxon>Agaricomycotina</taxon>
        <taxon>Agaricomycetes</taxon>
        <taxon>Agaricomycetidae</taxon>
        <taxon>Agaricales</taxon>
        <taxon>Agaricineae</taxon>
        <taxon>Psathyrellaceae</taxon>
        <taxon>Coprinellus</taxon>
    </lineage>
</organism>
<keyword evidence="2" id="KW-1185">Reference proteome</keyword>
<comment type="caution">
    <text evidence="1">The sequence shown here is derived from an EMBL/GenBank/DDBJ whole genome shotgun (WGS) entry which is preliminary data.</text>
</comment>
<evidence type="ECO:0000313" key="2">
    <source>
        <dbReference type="Proteomes" id="UP000298030"/>
    </source>
</evidence>
<dbReference type="EMBL" id="QPFP01000001">
    <property type="protein sequence ID" value="TEB39867.1"/>
    <property type="molecule type" value="Genomic_DNA"/>
</dbReference>
<accession>A0A4Y7U0A1</accession>
<reference evidence="1 2" key="1">
    <citation type="journal article" date="2019" name="Nat. Ecol. Evol.">
        <title>Megaphylogeny resolves global patterns of mushroom evolution.</title>
        <authorList>
            <person name="Varga T."/>
            <person name="Krizsan K."/>
            <person name="Foldi C."/>
            <person name="Dima B."/>
            <person name="Sanchez-Garcia M."/>
            <person name="Sanchez-Ramirez S."/>
            <person name="Szollosi G.J."/>
            <person name="Szarkandi J.G."/>
            <person name="Papp V."/>
            <person name="Albert L."/>
            <person name="Andreopoulos W."/>
            <person name="Angelini C."/>
            <person name="Antonin V."/>
            <person name="Barry K.W."/>
            <person name="Bougher N.L."/>
            <person name="Buchanan P."/>
            <person name="Buyck B."/>
            <person name="Bense V."/>
            <person name="Catcheside P."/>
            <person name="Chovatia M."/>
            <person name="Cooper J."/>
            <person name="Damon W."/>
            <person name="Desjardin D."/>
            <person name="Finy P."/>
            <person name="Geml J."/>
            <person name="Haridas S."/>
            <person name="Hughes K."/>
            <person name="Justo A."/>
            <person name="Karasinski D."/>
            <person name="Kautmanova I."/>
            <person name="Kiss B."/>
            <person name="Kocsube S."/>
            <person name="Kotiranta H."/>
            <person name="LaButti K.M."/>
            <person name="Lechner B.E."/>
            <person name="Liimatainen K."/>
            <person name="Lipzen A."/>
            <person name="Lukacs Z."/>
            <person name="Mihaltcheva S."/>
            <person name="Morgado L.N."/>
            <person name="Niskanen T."/>
            <person name="Noordeloos M.E."/>
            <person name="Ohm R.A."/>
            <person name="Ortiz-Santana B."/>
            <person name="Ovrebo C."/>
            <person name="Racz N."/>
            <person name="Riley R."/>
            <person name="Savchenko A."/>
            <person name="Shiryaev A."/>
            <person name="Soop K."/>
            <person name="Spirin V."/>
            <person name="Szebenyi C."/>
            <person name="Tomsovsky M."/>
            <person name="Tulloss R.E."/>
            <person name="Uehling J."/>
            <person name="Grigoriev I.V."/>
            <person name="Vagvolgyi C."/>
            <person name="Papp T."/>
            <person name="Martin F.M."/>
            <person name="Miettinen O."/>
            <person name="Hibbett D.S."/>
            <person name="Nagy L.G."/>
        </authorList>
    </citation>
    <scope>NUCLEOTIDE SEQUENCE [LARGE SCALE GENOMIC DNA]</scope>
    <source>
        <strain evidence="1 2">FP101781</strain>
    </source>
</reference>
<dbReference type="Proteomes" id="UP000298030">
    <property type="component" value="Unassembled WGS sequence"/>
</dbReference>
<gene>
    <name evidence="1" type="ORF">FA13DRAFT_1704036</name>
</gene>
<protein>
    <submittedName>
        <fullName evidence="1">Uncharacterized protein</fullName>
    </submittedName>
</protein>
<dbReference type="AlphaFoldDB" id="A0A4Y7U0A1"/>
<name>A0A4Y7U0A1_COPMI</name>
<proteinExistence type="predicted"/>